<evidence type="ECO:0000256" key="3">
    <source>
        <dbReference type="ARBA" id="ARBA00022729"/>
    </source>
</evidence>
<feature type="transmembrane region" description="Helical" evidence="6">
    <location>
        <begin position="178"/>
        <end position="198"/>
    </location>
</feature>
<evidence type="ECO:0000259" key="8">
    <source>
        <dbReference type="Pfam" id="PF06814"/>
    </source>
</evidence>
<protein>
    <recommendedName>
        <fullName evidence="12">Protein GPR107</fullName>
    </recommendedName>
</protein>
<keyword evidence="2 6" id="KW-0812">Transmembrane</keyword>
<feature type="domain" description="CAND6/7 N-terminal" evidence="9">
    <location>
        <begin position="27"/>
        <end position="158"/>
    </location>
</feature>
<dbReference type="InterPro" id="IPR053937">
    <property type="entry name" value="GOST_TM"/>
</dbReference>
<evidence type="ECO:0008006" key="12">
    <source>
        <dbReference type="Google" id="ProtNLM"/>
    </source>
</evidence>
<dbReference type="InterPro" id="IPR054103">
    <property type="entry name" value="CAND6-7_N"/>
</dbReference>
<evidence type="ECO:0000313" key="11">
    <source>
        <dbReference type="Proteomes" id="UP000824469"/>
    </source>
</evidence>
<keyword evidence="3 7" id="KW-0732">Signal</keyword>
<dbReference type="OMA" id="HYIQRLF"/>
<feature type="transmembrane region" description="Helical" evidence="6">
    <location>
        <begin position="281"/>
        <end position="303"/>
    </location>
</feature>
<dbReference type="AlphaFoldDB" id="A0AA38BYY4"/>
<feature type="transmembrane region" description="Helical" evidence="6">
    <location>
        <begin position="205"/>
        <end position="223"/>
    </location>
</feature>
<evidence type="ECO:0000256" key="5">
    <source>
        <dbReference type="ARBA" id="ARBA00023136"/>
    </source>
</evidence>
<feature type="transmembrane region" description="Helical" evidence="6">
    <location>
        <begin position="315"/>
        <end position="335"/>
    </location>
</feature>
<organism evidence="10 11">
    <name type="scientific">Taxus chinensis</name>
    <name type="common">Chinese yew</name>
    <name type="synonym">Taxus wallichiana var. chinensis</name>
    <dbReference type="NCBI Taxonomy" id="29808"/>
    <lineage>
        <taxon>Eukaryota</taxon>
        <taxon>Viridiplantae</taxon>
        <taxon>Streptophyta</taxon>
        <taxon>Embryophyta</taxon>
        <taxon>Tracheophyta</taxon>
        <taxon>Spermatophyta</taxon>
        <taxon>Pinopsida</taxon>
        <taxon>Pinidae</taxon>
        <taxon>Conifers II</taxon>
        <taxon>Cupressales</taxon>
        <taxon>Taxaceae</taxon>
        <taxon>Taxus</taxon>
    </lineage>
</organism>
<feature type="domain" description="GOST seven transmembrane" evidence="8">
    <location>
        <begin position="174"/>
        <end position="416"/>
    </location>
</feature>
<dbReference type="Pfam" id="PF21904">
    <property type="entry name" value="CAND6-7_N"/>
    <property type="match status" value="1"/>
</dbReference>
<evidence type="ECO:0000259" key="9">
    <source>
        <dbReference type="Pfam" id="PF21904"/>
    </source>
</evidence>
<evidence type="ECO:0000256" key="4">
    <source>
        <dbReference type="ARBA" id="ARBA00022989"/>
    </source>
</evidence>
<reference evidence="10 11" key="1">
    <citation type="journal article" date="2021" name="Nat. Plants">
        <title>The Taxus genome provides insights into paclitaxel biosynthesis.</title>
        <authorList>
            <person name="Xiong X."/>
            <person name="Gou J."/>
            <person name="Liao Q."/>
            <person name="Li Y."/>
            <person name="Zhou Q."/>
            <person name="Bi G."/>
            <person name="Li C."/>
            <person name="Du R."/>
            <person name="Wang X."/>
            <person name="Sun T."/>
            <person name="Guo L."/>
            <person name="Liang H."/>
            <person name="Lu P."/>
            <person name="Wu Y."/>
            <person name="Zhang Z."/>
            <person name="Ro D.K."/>
            <person name="Shang Y."/>
            <person name="Huang S."/>
            <person name="Yan J."/>
        </authorList>
    </citation>
    <scope>NUCLEOTIDE SEQUENCE [LARGE SCALE GENOMIC DNA]</scope>
    <source>
        <strain evidence="10">Ta-2019</strain>
    </source>
</reference>
<evidence type="ECO:0000256" key="2">
    <source>
        <dbReference type="ARBA" id="ARBA00022692"/>
    </source>
</evidence>
<dbReference type="GO" id="GO:0005794">
    <property type="term" value="C:Golgi apparatus"/>
    <property type="evidence" value="ECO:0007669"/>
    <property type="project" value="TreeGrafter"/>
</dbReference>
<dbReference type="EMBL" id="JAHRHJ020003682">
    <property type="protein sequence ID" value="KAH9291335.1"/>
    <property type="molecule type" value="Genomic_DNA"/>
</dbReference>
<feature type="transmembrane region" description="Helical" evidence="6">
    <location>
        <begin position="243"/>
        <end position="269"/>
    </location>
</feature>
<name>A0AA38BYY4_TAXCH</name>
<dbReference type="PANTHER" id="PTHR21229">
    <property type="entry name" value="LUNG SEVEN TRANSMEMBRANE RECEPTOR"/>
    <property type="match status" value="1"/>
</dbReference>
<comment type="caution">
    <text evidence="10">The sequence shown here is derived from an EMBL/GenBank/DDBJ whole genome shotgun (WGS) entry which is preliminary data.</text>
</comment>
<gene>
    <name evidence="10" type="ORF">KI387_043473</name>
</gene>
<feature type="signal peptide" evidence="7">
    <location>
        <begin position="1"/>
        <end position="21"/>
    </location>
</feature>
<keyword evidence="4 6" id="KW-1133">Transmembrane helix</keyword>
<feature type="transmembrane region" description="Helical" evidence="6">
    <location>
        <begin position="361"/>
        <end position="383"/>
    </location>
</feature>
<sequence length="441" mass="50451">MAWSSVLVIFAITNLLASSYAEIRHTSINADKRSVIEFEKFGFSAKGHLDIMVTNISHSPLLPGMDPSLMGFFLVTEENWVEVSMEYSMLSDSASKAYCVIQSPRVRLLFNFGEMEDQSKNIFNKSFLISEATEYKLMFGNCLPNVQVWMNVRMSMYNLQGNGKMDYLSVGQAPLPKLYFLFFFMYLVLGGGWSYVCWKKKKTVHMIHILMGILVVMKALDLLCEAEDKSYSKRTGTAHGWDIAFYGFSFVKGVMLFTVIVLIGTGWSILKPFLQEKEKRVLMIVIPLQVFANIAAAVIDITGPSRQGWVTWNQLFLLLDVICCCAVLFPIIWSIKHLREAAQTDGKAAISLMKLTLFRHYYIVVVSYIYFTRIVVFAIRTIISYQYSWTCDLTTELATVAFYIFTGYKFRPEAHNPYFRLDDDEEEAAAEEVIADEEFEL</sequence>
<dbReference type="Pfam" id="PF06814">
    <property type="entry name" value="GOST_TM"/>
    <property type="match status" value="1"/>
</dbReference>
<evidence type="ECO:0000313" key="10">
    <source>
        <dbReference type="EMBL" id="KAH9291335.1"/>
    </source>
</evidence>
<evidence type="ECO:0000256" key="1">
    <source>
        <dbReference type="ARBA" id="ARBA00004141"/>
    </source>
</evidence>
<keyword evidence="11" id="KW-1185">Reference proteome</keyword>
<feature type="chain" id="PRO_5041225172" description="Protein GPR107" evidence="7">
    <location>
        <begin position="22"/>
        <end position="441"/>
    </location>
</feature>
<proteinExistence type="predicted"/>
<comment type="subcellular location">
    <subcellularLocation>
        <location evidence="1">Membrane</location>
        <topology evidence="1">Multi-pass membrane protein</topology>
    </subcellularLocation>
</comment>
<dbReference type="GO" id="GO:0016020">
    <property type="term" value="C:membrane"/>
    <property type="evidence" value="ECO:0007669"/>
    <property type="project" value="UniProtKB-SubCell"/>
</dbReference>
<evidence type="ECO:0000256" key="7">
    <source>
        <dbReference type="SAM" id="SignalP"/>
    </source>
</evidence>
<accession>A0AA38BYY4</accession>
<evidence type="ECO:0000256" key="6">
    <source>
        <dbReference type="SAM" id="Phobius"/>
    </source>
</evidence>
<dbReference type="PANTHER" id="PTHR21229:SF2">
    <property type="entry name" value="RE59932P"/>
    <property type="match status" value="1"/>
</dbReference>
<keyword evidence="5 6" id="KW-0472">Membrane</keyword>
<dbReference type="Proteomes" id="UP000824469">
    <property type="component" value="Unassembled WGS sequence"/>
</dbReference>
<dbReference type="InterPro" id="IPR009637">
    <property type="entry name" value="GPR107/GPR108-like"/>
</dbReference>